<dbReference type="SMART" id="SM00409">
    <property type="entry name" value="IG"/>
    <property type="match status" value="2"/>
</dbReference>
<evidence type="ECO:0000259" key="3">
    <source>
        <dbReference type="PROSITE" id="PS50835"/>
    </source>
</evidence>
<reference evidence="4 5" key="1">
    <citation type="submission" date="2023-08" db="EMBL/GenBank/DDBJ databases">
        <title>A Necator americanus chromosomal reference genome.</title>
        <authorList>
            <person name="Ilik V."/>
            <person name="Petrzelkova K.J."/>
            <person name="Pardy F."/>
            <person name="Fuh T."/>
            <person name="Niatou-Singa F.S."/>
            <person name="Gouil Q."/>
            <person name="Baker L."/>
            <person name="Ritchie M.E."/>
            <person name="Jex A.R."/>
            <person name="Gazzola D."/>
            <person name="Li H."/>
            <person name="Toshio Fujiwara R."/>
            <person name="Zhan B."/>
            <person name="Aroian R.V."/>
            <person name="Pafco B."/>
            <person name="Schwarz E.M."/>
        </authorList>
    </citation>
    <scope>NUCLEOTIDE SEQUENCE [LARGE SCALE GENOMIC DNA]</scope>
    <source>
        <strain evidence="4 5">Aroian</strain>
        <tissue evidence="4">Whole animal</tissue>
    </source>
</reference>
<dbReference type="PANTHER" id="PTHR44170:SF6">
    <property type="entry name" value="CONTACTIN"/>
    <property type="match status" value="1"/>
</dbReference>
<dbReference type="InterPro" id="IPR013151">
    <property type="entry name" value="Immunoglobulin_dom"/>
</dbReference>
<dbReference type="Proteomes" id="UP001303046">
    <property type="component" value="Unassembled WGS sequence"/>
</dbReference>
<evidence type="ECO:0000313" key="5">
    <source>
        <dbReference type="Proteomes" id="UP001303046"/>
    </source>
</evidence>
<dbReference type="PANTHER" id="PTHR44170">
    <property type="entry name" value="PROTEIN SIDEKICK"/>
    <property type="match status" value="1"/>
</dbReference>
<keyword evidence="1" id="KW-0677">Repeat</keyword>
<accession>A0ABR1EW89</accession>
<evidence type="ECO:0000256" key="2">
    <source>
        <dbReference type="ARBA" id="ARBA00023157"/>
    </source>
</evidence>
<evidence type="ECO:0000313" key="4">
    <source>
        <dbReference type="EMBL" id="KAK6766911.1"/>
    </source>
</evidence>
<dbReference type="InterPro" id="IPR013783">
    <property type="entry name" value="Ig-like_fold"/>
</dbReference>
<dbReference type="InterPro" id="IPR007110">
    <property type="entry name" value="Ig-like_dom"/>
</dbReference>
<dbReference type="SMART" id="SM00408">
    <property type="entry name" value="IGc2"/>
    <property type="match status" value="2"/>
</dbReference>
<evidence type="ECO:0000256" key="1">
    <source>
        <dbReference type="ARBA" id="ARBA00022737"/>
    </source>
</evidence>
<dbReference type="Pfam" id="PF00047">
    <property type="entry name" value="ig"/>
    <property type="match status" value="1"/>
</dbReference>
<organism evidence="4 5">
    <name type="scientific">Necator americanus</name>
    <name type="common">Human hookworm</name>
    <dbReference type="NCBI Taxonomy" id="51031"/>
    <lineage>
        <taxon>Eukaryota</taxon>
        <taxon>Metazoa</taxon>
        <taxon>Ecdysozoa</taxon>
        <taxon>Nematoda</taxon>
        <taxon>Chromadorea</taxon>
        <taxon>Rhabditida</taxon>
        <taxon>Rhabditina</taxon>
        <taxon>Rhabditomorpha</taxon>
        <taxon>Strongyloidea</taxon>
        <taxon>Ancylostomatidae</taxon>
        <taxon>Bunostominae</taxon>
        <taxon>Necator</taxon>
    </lineage>
</organism>
<keyword evidence="5" id="KW-1185">Reference proteome</keyword>
<name>A0ABR1EW89_NECAM</name>
<sequence>MRLPICVFILIFEGFRCEEYIVPRLIITPDTNPVQKPAGAQIPLLCKVDHAAEAVRPGIIWTKHDGLDKTGNVEVKSLDHLTMSLLIKNATAEDSGVYTCQAQIGSHLLSKTVDVIIFENFDFAVKKADVGYVMPNAAVNLSCEVAPSSVKVRTVWTREGVPIAQGLEEKYRLYSNDAILEISNYDPTKDAGEYVCKVFHPISSSTLYRRITVGTESENRQCLVFAVDPFIWTRTRKRAPPLRYLSSSPDLPPGIKDEELVQFVQFIGTSNSELCNVCSLLALARRSEKVRGRLNGR</sequence>
<feature type="domain" description="Ig-like" evidence="3">
    <location>
        <begin position="136"/>
        <end position="212"/>
    </location>
</feature>
<dbReference type="EMBL" id="JAVFWL010000006">
    <property type="protein sequence ID" value="KAK6766911.1"/>
    <property type="molecule type" value="Genomic_DNA"/>
</dbReference>
<dbReference type="SUPFAM" id="SSF48726">
    <property type="entry name" value="Immunoglobulin"/>
    <property type="match status" value="2"/>
</dbReference>
<dbReference type="Pfam" id="PF13927">
    <property type="entry name" value="Ig_3"/>
    <property type="match status" value="1"/>
</dbReference>
<keyword evidence="2" id="KW-1015">Disulfide bond</keyword>
<dbReference type="Gene3D" id="2.60.40.10">
    <property type="entry name" value="Immunoglobulins"/>
    <property type="match status" value="2"/>
</dbReference>
<dbReference type="CDD" id="cd00096">
    <property type="entry name" value="Ig"/>
    <property type="match status" value="2"/>
</dbReference>
<feature type="domain" description="Ig-like" evidence="3">
    <location>
        <begin position="23"/>
        <end position="114"/>
    </location>
</feature>
<comment type="caution">
    <text evidence="4">The sequence shown here is derived from an EMBL/GenBank/DDBJ whole genome shotgun (WGS) entry which is preliminary data.</text>
</comment>
<protein>
    <recommendedName>
        <fullName evidence="3">Ig-like domain-containing protein</fullName>
    </recommendedName>
</protein>
<proteinExistence type="predicted"/>
<dbReference type="InterPro" id="IPR036179">
    <property type="entry name" value="Ig-like_dom_sf"/>
</dbReference>
<dbReference type="InterPro" id="IPR003598">
    <property type="entry name" value="Ig_sub2"/>
</dbReference>
<dbReference type="InterPro" id="IPR003599">
    <property type="entry name" value="Ig_sub"/>
</dbReference>
<dbReference type="PROSITE" id="PS50835">
    <property type="entry name" value="IG_LIKE"/>
    <property type="match status" value="2"/>
</dbReference>
<gene>
    <name evidence="4" type="primary">Necator_chrX.g26442</name>
    <name evidence="4" type="ORF">RB195_026275</name>
</gene>